<dbReference type="RefSeq" id="WP_377355744.1">
    <property type="nucleotide sequence ID" value="NZ_JBHTCM010000004.1"/>
</dbReference>
<evidence type="ECO:0000256" key="6">
    <source>
        <dbReference type="ARBA" id="ARBA00022989"/>
    </source>
</evidence>
<feature type="transmembrane region" description="Helical" evidence="8">
    <location>
        <begin position="171"/>
        <end position="189"/>
    </location>
</feature>
<comment type="similarity">
    <text evidence="2">Belongs to the AzlC family.</text>
</comment>
<keyword evidence="5 8" id="KW-0812">Transmembrane</keyword>
<proteinExistence type="inferred from homology"/>
<name>A0ABW2KRY6_9PROT</name>
<feature type="transmembrane region" description="Helical" evidence="8">
    <location>
        <begin position="70"/>
        <end position="89"/>
    </location>
</feature>
<organism evidence="9 10">
    <name type="scientific">Rhodocista pekingensis</name>
    <dbReference type="NCBI Taxonomy" id="201185"/>
    <lineage>
        <taxon>Bacteria</taxon>
        <taxon>Pseudomonadati</taxon>
        <taxon>Pseudomonadota</taxon>
        <taxon>Alphaproteobacteria</taxon>
        <taxon>Rhodospirillales</taxon>
        <taxon>Azospirillaceae</taxon>
        <taxon>Rhodocista</taxon>
    </lineage>
</organism>
<dbReference type="Proteomes" id="UP001596456">
    <property type="component" value="Unassembled WGS sequence"/>
</dbReference>
<keyword evidence="3" id="KW-0813">Transport</keyword>
<accession>A0ABW2KRY6</accession>
<feature type="transmembrane region" description="Helical" evidence="8">
    <location>
        <begin position="18"/>
        <end position="40"/>
    </location>
</feature>
<evidence type="ECO:0000256" key="1">
    <source>
        <dbReference type="ARBA" id="ARBA00004651"/>
    </source>
</evidence>
<sequence length="246" mass="26236">MTDAPEGRAGRRAVVRSALLEACGVPGLVLGASFLGFGSLVRESGYGLWMALAATATGWALPGQIAMVELMAVGTPLLLVCMAVALTNARLMPMTVALMPWLRRPGTPAWRYYAAAHLIAVTSWANAMRICPTLPQEYRLAWFGTFAVSLWAVTLVTTAAGYFLAGVVPQAVTLALVFLNPVYFMLIFAADLRQRAKSLALVFGAVLGPLFHLVHPDWGLLATGLVAGTLAFLAERHLKAREAGRG</sequence>
<dbReference type="EMBL" id="JBHTCM010000004">
    <property type="protein sequence ID" value="MFC7331770.1"/>
    <property type="molecule type" value="Genomic_DNA"/>
</dbReference>
<evidence type="ECO:0000313" key="9">
    <source>
        <dbReference type="EMBL" id="MFC7331770.1"/>
    </source>
</evidence>
<evidence type="ECO:0000313" key="10">
    <source>
        <dbReference type="Proteomes" id="UP001596456"/>
    </source>
</evidence>
<keyword evidence="6 8" id="KW-1133">Transmembrane helix</keyword>
<dbReference type="InterPro" id="IPR011606">
    <property type="entry name" value="Brnchd-chn_aa_trnsp_permease"/>
</dbReference>
<gene>
    <name evidence="9" type="ORF">ACFQPS_01215</name>
</gene>
<evidence type="ECO:0000256" key="7">
    <source>
        <dbReference type="ARBA" id="ARBA00023136"/>
    </source>
</evidence>
<evidence type="ECO:0000256" key="5">
    <source>
        <dbReference type="ARBA" id="ARBA00022692"/>
    </source>
</evidence>
<feature type="transmembrane region" description="Helical" evidence="8">
    <location>
        <begin position="109"/>
        <end position="128"/>
    </location>
</feature>
<protein>
    <submittedName>
        <fullName evidence="9">AzlC family ABC transporter permease</fullName>
    </submittedName>
</protein>
<dbReference type="Pfam" id="PF03591">
    <property type="entry name" value="AzlC"/>
    <property type="match status" value="1"/>
</dbReference>
<evidence type="ECO:0000256" key="4">
    <source>
        <dbReference type="ARBA" id="ARBA00022475"/>
    </source>
</evidence>
<feature type="transmembrane region" description="Helical" evidence="8">
    <location>
        <begin position="46"/>
        <end position="63"/>
    </location>
</feature>
<dbReference type="PANTHER" id="PTHR34979:SF1">
    <property type="entry name" value="INNER MEMBRANE PROTEIN YGAZ"/>
    <property type="match status" value="1"/>
</dbReference>
<keyword evidence="7 8" id="KW-0472">Membrane</keyword>
<evidence type="ECO:0000256" key="3">
    <source>
        <dbReference type="ARBA" id="ARBA00022448"/>
    </source>
</evidence>
<evidence type="ECO:0000256" key="8">
    <source>
        <dbReference type="SAM" id="Phobius"/>
    </source>
</evidence>
<keyword evidence="10" id="KW-1185">Reference proteome</keyword>
<feature type="transmembrane region" description="Helical" evidence="8">
    <location>
        <begin position="220"/>
        <end position="238"/>
    </location>
</feature>
<dbReference type="PANTHER" id="PTHR34979">
    <property type="entry name" value="INNER MEMBRANE PROTEIN YGAZ"/>
    <property type="match status" value="1"/>
</dbReference>
<comment type="caution">
    <text evidence="9">The sequence shown here is derived from an EMBL/GenBank/DDBJ whole genome shotgun (WGS) entry which is preliminary data.</text>
</comment>
<comment type="subcellular location">
    <subcellularLocation>
        <location evidence="1">Cell membrane</location>
        <topology evidence="1">Multi-pass membrane protein</topology>
    </subcellularLocation>
</comment>
<feature type="transmembrane region" description="Helical" evidence="8">
    <location>
        <begin position="196"/>
        <end position="214"/>
    </location>
</feature>
<reference evidence="10" key="1">
    <citation type="journal article" date="2019" name="Int. J. Syst. Evol. Microbiol.">
        <title>The Global Catalogue of Microorganisms (GCM) 10K type strain sequencing project: providing services to taxonomists for standard genome sequencing and annotation.</title>
        <authorList>
            <consortium name="The Broad Institute Genomics Platform"/>
            <consortium name="The Broad Institute Genome Sequencing Center for Infectious Disease"/>
            <person name="Wu L."/>
            <person name="Ma J."/>
        </authorList>
    </citation>
    <scope>NUCLEOTIDE SEQUENCE [LARGE SCALE GENOMIC DNA]</scope>
    <source>
        <strain evidence="10">CGMCC 1.16275</strain>
    </source>
</reference>
<feature type="transmembrane region" description="Helical" evidence="8">
    <location>
        <begin position="140"/>
        <end position="165"/>
    </location>
</feature>
<keyword evidence="4" id="KW-1003">Cell membrane</keyword>
<evidence type="ECO:0000256" key="2">
    <source>
        <dbReference type="ARBA" id="ARBA00010735"/>
    </source>
</evidence>